<keyword evidence="3" id="KW-0813">Transport</keyword>
<evidence type="ECO:0000313" key="3">
    <source>
        <dbReference type="EMBL" id="SPP79979.1"/>
    </source>
</evidence>
<accession>A0A3B0K206</accession>
<dbReference type="Proteomes" id="UP000268350">
    <property type="component" value="Unassembled WGS sequence"/>
</dbReference>
<feature type="coiled-coil region" evidence="1">
    <location>
        <begin position="620"/>
        <end position="647"/>
    </location>
</feature>
<dbReference type="PANTHER" id="PTHR44414:SF1">
    <property type="entry name" value="PROTEIN NEDD1"/>
    <property type="match status" value="1"/>
</dbReference>
<dbReference type="STRING" id="7266.A0A3B0K206"/>
<feature type="region of interest" description="Disordered" evidence="2">
    <location>
        <begin position="495"/>
        <end position="563"/>
    </location>
</feature>
<dbReference type="AlphaFoldDB" id="A0A3B0K206"/>
<dbReference type="GO" id="GO:0007020">
    <property type="term" value="P:microtubule nucleation"/>
    <property type="evidence" value="ECO:0007669"/>
    <property type="project" value="TreeGrafter"/>
</dbReference>
<organism evidence="3 4">
    <name type="scientific">Drosophila guanche</name>
    <name type="common">Fruit fly</name>
    <dbReference type="NCBI Taxonomy" id="7266"/>
    <lineage>
        <taxon>Eukaryota</taxon>
        <taxon>Metazoa</taxon>
        <taxon>Ecdysozoa</taxon>
        <taxon>Arthropoda</taxon>
        <taxon>Hexapoda</taxon>
        <taxon>Insecta</taxon>
        <taxon>Pterygota</taxon>
        <taxon>Neoptera</taxon>
        <taxon>Endopterygota</taxon>
        <taxon>Diptera</taxon>
        <taxon>Brachycera</taxon>
        <taxon>Muscomorpha</taxon>
        <taxon>Ephydroidea</taxon>
        <taxon>Drosophilidae</taxon>
        <taxon>Drosophila</taxon>
        <taxon>Sophophora</taxon>
    </lineage>
</organism>
<feature type="compositionally biased region" description="Low complexity" evidence="2">
    <location>
        <begin position="546"/>
        <end position="555"/>
    </location>
</feature>
<feature type="compositionally biased region" description="Polar residues" evidence="2">
    <location>
        <begin position="495"/>
        <end position="515"/>
    </location>
</feature>
<dbReference type="GO" id="GO:0000278">
    <property type="term" value="P:mitotic cell cycle"/>
    <property type="evidence" value="ECO:0007669"/>
    <property type="project" value="TreeGrafter"/>
</dbReference>
<dbReference type="EMBL" id="OUUW01000004">
    <property type="protein sequence ID" value="SPP79979.1"/>
    <property type="molecule type" value="Genomic_DNA"/>
</dbReference>
<evidence type="ECO:0000256" key="2">
    <source>
        <dbReference type="SAM" id="MobiDB-lite"/>
    </source>
</evidence>
<evidence type="ECO:0000313" key="4">
    <source>
        <dbReference type="Proteomes" id="UP000268350"/>
    </source>
</evidence>
<proteinExistence type="predicted"/>
<name>A0A3B0K206_DROGU</name>
<protein>
    <submittedName>
        <fullName evidence="3">Blast:Inward rectifier potassium channel irk-1</fullName>
    </submittedName>
</protein>
<dbReference type="GO" id="GO:0034220">
    <property type="term" value="P:monoatomic ion transmembrane transport"/>
    <property type="evidence" value="ECO:0007669"/>
    <property type="project" value="UniProtKB-KW"/>
</dbReference>
<dbReference type="OrthoDB" id="1602884at2759"/>
<dbReference type="PANTHER" id="PTHR44414">
    <property type="entry name" value="PROTEIN NEDD1"/>
    <property type="match status" value="1"/>
</dbReference>
<keyword evidence="3" id="KW-0407">Ion channel</keyword>
<dbReference type="GO" id="GO:0000922">
    <property type="term" value="C:spindle pole"/>
    <property type="evidence" value="ECO:0007669"/>
    <property type="project" value="TreeGrafter"/>
</dbReference>
<feature type="compositionally biased region" description="Basic and acidic residues" evidence="2">
    <location>
        <begin position="529"/>
        <end position="544"/>
    </location>
</feature>
<dbReference type="GO" id="GO:0005814">
    <property type="term" value="C:centriole"/>
    <property type="evidence" value="ECO:0007669"/>
    <property type="project" value="TreeGrafter"/>
</dbReference>
<dbReference type="GO" id="GO:0043015">
    <property type="term" value="F:gamma-tubulin binding"/>
    <property type="evidence" value="ECO:0007669"/>
    <property type="project" value="TreeGrafter"/>
</dbReference>
<keyword evidence="1" id="KW-0175">Coiled coil</keyword>
<dbReference type="SMART" id="SM00320">
    <property type="entry name" value="WD40"/>
    <property type="match status" value="4"/>
</dbReference>
<dbReference type="SUPFAM" id="SSF50978">
    <property type="entry name" value="WD40 repeat-like"/>
    <property type="match status" value="1"/>
</dbReference>
<sequence>MGLMSNYQTVKSCNRRRTVETSNSTISCYRYQGDRFGIFVIVRRYLLVFRGHTEQAAFSHSNLKFLFVLIMHLISTSKSTVLSDFADLETKSIYVHANGETTDFQFNAQRRVFVEVDKMAGLAVMRIREKEEKAPEIQRVRKLTIDNAFCVCCAKQTAEEIALGQSSGCVKIYNYRTAQLIHRFPADQQRSTVVYVDYNCTDEYIAAVKEGGSINIFGTKTKQKVNTFTIDEQSTLARFHPSKRFQLSIASYKGAVTVYDFQSKRKIFHVSDAHDAPCRDVSMCTGQPSLLVSVGYDCKINIFDIRRNRAQPATSRLTYSHPLSTVALSECGTYFCAGNLKGELIAYDIRNTKSPLAVRSVHDGAVMRVAFVPTPTEEQQSSSFSSMGNVTAEANKVERVPSDELRKSIAANLLNTQQQLNSMASLGYGTGGGGSARPQRDSFCDFLDAQGPRSVERMSTRLTLHRDSFDWETLGRKPTDNTQRLSICPAGGSGLSSVDNSCNSSNAESLQQTLSGPLKDRSNISGDAKLMKIAETDEHSERDVPSANSSSSTAGSDKENPQGVADAELKRRLRMLSASRNSTPHHVNITPQSSSTLLKPQQLLAKSSSGLSAQVDADVRKEMGELRDSMEQRIEQLEKELKYAGEKNKWQIIGQISSYWNLQLENTQEIRDGLALLLQGDRFMYEFSRLQHENQMLKAQVQHLLREREDNAGSAGE</sequence>
<dbReference type="InterPro" id="IPR052818">
    <property type="entry name" value="NEDD1_Spindle_Assembly"/>
</dbReference>
<keyword evidence="3" id="KW-0406">Ion transport</keyword>
<dbReference type="InterPro" id="IPR015943">
    <property type="entry name" value="WD40/YVTN_repeat-like_dom_sf"/>
</dbReference>
<evidence type="ECO:0000256" key="1">
    <source>
        <dbReference type="SAM" id="Coils"/>
    </source>
</evidence>
<dbReference type="GO" id="GO:0036064">
    <property type="term" value="C:ciliary basal body"/>
    <property type="evidence" value="ECO:0007669"/>
    <property type="project" value="TreeGrafter"/>
</dbReference>
<dbReference type="Gene3D" id="2.130.10.10">
    <property type="entry name" value="YVTN repeat-like/Quinoprotein amine dehydrogenase"/>
    <property type="match status" value="2"/>
</dbReference>
<dbReference type="GO" id="GO:0005813">
    <property type="term" value="C:centrosome"/>
    <property type="evidence" value="ECO:0007669"/>
    <property type="project" value="TreeGrafter"/>
</dbReference>
<keyword evidence="4" id="KW-1185">Reference proteome</keyword>
<dbReference type="InterPro" id="IPR001680">
    <property type="entry name" value="WD40_rpt"/>
</dbReference>
<gene>
    <name evidence="3" type="ORF">DGUA_6G012907</name>
</gene>
<dbReference type="InterPro" id="IPR036322">
    <property type="entry name" value="WD40_repeat_dom_sf"/>
</dbReference>
<dbReference type="GO" id="GO:0005737">
    <property type="term" value="C:cytoplasm"/>
    <property type="evidence" value="ECO:0007669"/>
    <property type="project" value="TreeGrafter"/>
</dbReference>
<reference evidence="4" key="1">
    <citation type="submission" date="2018-01" db="EMBL/GenBank/DDBJ databases">
        <authorList>
            <person name="Alioto T."/>
            <person name="Alioto T."/>
        </authorList>
    </citation>
    <scope>NUCLEOTIDE SEQUENCE [LARGE SCALE GENOMIC DNA]</scope>
</reference>